<dbReference type="Pfam" id="PF10722">
    <property type="entry name" value="YbjN"/>
    <property type="match status" value="1"/>
</dbReference>
<proteinExistence type="predicted"/>
<organism evidence="1 2">
    <name type="scientific">Drouetiella hepatica Uher 2000/2452</name>
    <dbReference type="NCBI Taxonomy" id="904376"/>
    <lineage>
        <taxon>Bacteria</taxon>
        <taxon>Bacillati</taxon>
        <taxon>Cyanobacteriota</taxon>
        <taxon>Cyanophyceae</taxon>
        <taxon>Oculatellales</taxon>
        <taxon>Oculatellaceae</taxon>
        <taxon>Drouetiella</taxon>
    </lineage>
</organism>
<reference evidence="1" key="1">
    <citation type="submission" date="2021-05" db="EMBL/GenBank/DDBJ databases">
        <authorList>
            <person name="Pietrasiak N."/>
            <person name="Ward R."/>
            <person name="Stajich J.E."/>
            <person name="Kurbessoian T."/>
        </authorList>
    </citation>
    <scope>NUCLEOTIDE SEQUENCE</scope>
    <source>
        <strain evidence="1">UHER 2000/2452</strain>
    </source>
</reference>
<evidence type="ECO:0000313" key="2">
    <source>
        <dbReference type="Proteomes" id="UP000757435"/>
    </source>
</evidence>
<name>A0A951UMT8_9CYAN</name>
<accession>A0A951UMT8</accession>
<comment type="caution">
    <text evidence="1">The sequence shown here is derived from an EMBL/GenBank/DDBJ whole genome shotgun (WGS) entry which is preliminary data.</text>
</comment>
<evidence type="ECO:0000313" key="1">
    <source>
        <dbReference type="EMBL" id="MBW4659722.1"/>
    </source>
</evidence>
<sequence length="414" mass="46496">MVTGTDFYELNHLEFESSSLFATIAHTLTVALAQQSDQVIECCLTFEVSPGLYHHIDANALFNLKPEFRTPLINGDFLPDRPIQLEVTLHRDLLPLLLEHAKTAEEAAAYLLTLSQQKAEQVQPNASEGNSAETIQNTEAALNLLLNTESWFCLSVKQIQETGETGYTTFWNYVNPATLNQPGASSEQIAEGITNFFKDWTAANLTAATQDITEELFKGVTTLFDGFDTWLDNAFSKDEDDSEEDTDDDDESILETVIDFFTEDDWTFTKLQGQSTLQVACQGENGRWNCYAQAREDQEQFVFYSIYPDIAPEDKRLTMAEFLTRANYGLIIGNFEMDFDDGEIRYKTSIDVEGDLLTTDLIKQLVYANIMMMDHYLPGIQAVMDSRLSAAEAISQIESQTAIATTNTQDDPEP</sequence>
<dbReference type="AlphaFoldDB" id="A0A951UMT8"/>
<dbReference type="EMBL" id="JAHHHD010000014">
    <property type="protein sequence ID" value="MBW4659722.1"/>
    <property type="molecule type" value="Genomic_DNA"/>
</dbReference>
<dbReference type="CDD" id="cd17033">
    <property type="entry name" value="DR1245-like"/>
    <property type="match status" value="1"/>
</dbReference>
<protein>
    <submittedName>
        <fullName evidence="1">YbjN domain-containing protein</fullName>
    </submittedName>
</protein>
<dbReference type="Proteomes" id="UP000757435">
    <property type="component" value="Unassembled WGS sequence"/>
</dbReference>
<dbReference type="InterPro" id="IPR019660">
    <property type="entry name" value="Put_sensory_transdc_reg_YbjN"/>
</dbReference>
<gene>
    <name evidence="1" type="ORF">KME15_13680</name>
</gene>
<reference evidence="1" key="2">
    <citation type="journal article" date="2022" name="Microbiol. Resour. Announc.">
        <title>Metagenome Sequencing to Explore Phylogenomics of Terrestrial Cyanobacteria.</title>
        <authorList>
            <person name="Ward R.D."/>
            <person name="Stajich J.E."/>
            <person name="Johansen J.R."/>
            <person name="Huntemann M."/>
            <person name="Clum A."/>
            <person name="Foster B."/>
            <person name="Foster B."/>
            <person name="Roux S."/>
            <person name="Palaniappan K."/>
            <person name="Varghese N."/>
            <person name="Mukherjee S."/>
            <person name="Reddy T.B.K."/>
            <person name="Daum C."/>
            <person name="Copeland A."/>
            <person name="Chen I.A."/>
            <person name="Ivanova N.N."/>
            <person name="Kyrpides N.C."/>
            <person name="Shapiro N."/>
            <person name="Eloe-Fadrosh E.A."/>
            <person name="Pietrasiak N."/>
        </authorList>
    </citation>
    <scope>NUCLEOTIDE SEQUENCE</scope>
    <source>
        <strain evidence="1">UHER 2000/2452</strain>
    </source>
</reference>